<dbReference type="EMBL" id="CM047590">
    <property type="protein sequence ID" value="KAI9919339.1"/>
    <property type="molecule type" value="Genomic_DNA"/>
</dbReference>
<comment type="caution">
    <text evidence="1">The sequence shown here is derived from an EMBL/GenBank/DDBJ whole genome shotgun (WGS) entry which is preliminary data.</text>
</comment>
<gene>
    <name evidence="1" type="ORF">PsorP6_017372</name>
</gene>
<dbReference type="Proteomes" id="UP001163321">
    <property type="component" value="Chromosome 11"/>
</dbReference>
<accession>A0ACC0WMT7</accession>
<proteinExistence type="predicted"/>
<protein>
    <submittedName>
        <fullName evidence="1">Uncharacterized protein</fullName>
    </submittedName>
</protein>
<keyword evidence="2" id="KW-1185">Reference proteome</keyword>
<evidence type="ECO:0000313" key="2">
    <source>
        <dbReference type="Proteomes" id="UP001163321"/>
    </source>
</evidence>
<reference evidence="1 2" key="1">
    <citation type="journal article" date="2022" name="bioRxiv">
        <title>The genome of the oomycete Peronosclerospora sorghi, a cosmopolitan pathogen of maize and sorghum, is inflated with dispersed pseudogenes.</title>
        <authorList>
            <person name="Fletcher K."/>
            <person name="Martin F."/>
            <person name="Isakeit T."/>
            <person name="Cavanaugh K."/>
            <person name="Magill C."/>
            <person name="Michelmore R."/>
        </authorList>
    </citation>
    <scope>NUCLEOTIDE SEQUENCE [LARGE SCALE GENOMIC DNA]</scope>
    <source>
        <strain evidence="1">P6</strain>
    </source>
</reference>
<evidence type="ECO:0000313" key="1">
    <source>
        <dbReference type="EMBL" id="KAI9919339.1"/>
    </source>
</evidence>
<sequence length="1005" mass="117268">MFSTPLVPLSMVHLFLILCLFEYANVTCARVLVPTASDLSRCNQTWTSARSNTRCLEDGDVVNSDERGLQVPHFFQGSATEAFAQLKQIQARSDNPLHHPQFVQWFKYVNDPRKAIEVLDGHVNDDSLLFKLLTKAQNKRKLKGIATTLKTALLNHWVQLEKNPRDIFSTLKLDQIEAWVDLLKSPNFREWMNYVDKFNARVTPKKLRIDATVEAIKPLTDRFFFRDDQELVTLIDQASRLRGHEDVVKKLRAYLLDYWVTKDKKPEQVFRLFHLNEIMDSEILPKNPKVSEWITFVNNLYAYDARSDSDTIEAAIKTLTDQFGVTLPVYEILHKAMSAKDKLRQNWINPLLKYWAKKDKAPDEVFRWFELDKQADWKVLVKNPKFNDWRRYVEYFNSLSSVPGRAREPAVLILTTQFGNQNAFNIVHEAKWIKLLDELLERWAKNNEKSPKKIFRLLGLHKVKKWQDLSLGEEYFSWVQYVLKLNDHQVEAGKPGVMTSAFSVLSEQFKDEEQLYESISSLWYFEDFEGYVSAMHAELRKRWLAQVKDPKEVFSLYESRVIDDLKTGNIENVLFKEWMKYVDEYNAKHAGYRVLAIKMLTKYLEEPKMIRLVDHLALNGEESSSGIIFKKALYAFLLERLEMDEDRVLQMIGLDGSNPLIDQAYPSSRLEWLIDAADSTNRTTKKKLYKALLSMYNAAELKTYISVLESEGTPKSHSLAKTLASVQREVWLEKEYSIADVYGLLEVGPEAHQNIIAWLLYCNLLFEKAPHESNAFIPFMKQVSNKRFRFKLLGAARDFSHLKDKATQMQMEEAERVFEEKIQSPSWVFGFIGLAEAKNVLRNPVFLKWLEYLEHYNRENPKHQQYLYTPLLANFGLDGVEKMIEEAKQSPGSIEIAKEVENQLQELLNSSRTELYKDFLELPRPSKTEQALTNVYAEAWVHKLDAFNKEHSAEEITLIDVLVKFYDQDEIISMIDYMIEHDRWKALAKRLQKELNDKWKLAAGS</sequence>
<name>A0ACC0WMT7_9STRA</name>
<organism evidence="1 2">
    <name type="scientific">Peronosclerospora sorghi</name>
    <dbReference type="NCBI Taxonomy" id="230839"/>
    <lineage>
        <taxon>Eukaryota</taxon>
        <taxon>Sar</taxon>
        <taxon>Stramenopiles</taxon>
        <taxon>Oomycota</taxon>
        <taxon>Peronosporomycetes</taxon>
        <taxon>Peronosporales</taxon>
        <taxon>Peronosporaceae</taxon>
        <taxon>Peronosclerospora</taxon>
    </lineage>
</organism>